<organism evidence="1 2">
    <name type="scientific">Botryotinia fuckeliana (strain T4)</name>
    <name type="common">Noble rot fungus</name>
    <name type="synonym">Botrytis cinerea</name>
    <dbReference type="NCBI Taxonomy" id="999810"/>
    <lineage>
        <taxon>Eukaryota</taxon>
        <taxon>Fungi</taxon>
        <taxon>Dikarya</taxon>
        <taxon>Ascomycota</taxon>
        <taxon>Pezizomycotina</taxon>
        <taxon>Leotiomycetes</taxon>
        <taxon>Helotiales</taxon>
        <taxon>Sclerotiniaceae</taxon>
        <taxon>Botrytis</taxon>
    </lineage>
</organism>
<sequence length="92" mass="9952">MTITHLNSRSPSNHTSRIPLTLFPRCTHRTQRFINPGNIANAIERRTGMVITTAGACITDGFVTDDSATTTFYLLEFAGLAGEGKGVDRGIV</sequence>
<dbReference type="InParanoid" id="G2YRN3"/>
<accession>G2YRN3</accession>
<dbReference type="AlphaFoldDB" id="G2YRN3"/>
<dbReference type="Proteomes" id="UP000008177">
    <property type="component" value="Unplaced contigs"/>
</dbReference>
<reference evidence="2" key="1">
    <citation type="journal article" date="2011" name="PLoS Genet.">
        <title>Genomic analysis of the necrotrophic fungal pathogens Sclerotinia sclerotiorum and Botrytis cinerea.</title>
        <authorList>
            <person name="Amselem J."/>
            <person name="Cuomo C.A."/>
            <person name="van Kan J.A."/>
            <person name="Viaud M."/>
            <person name="Benito E.P."/>
            <person name="Couloux A."/>
            <person name="Coutinho P.M."/>
            <person name="de Vries R.P."/>
            <person name="Dyer P.S."/>
            <person name="Fillinger S."/>
            <person name="Fournier E."/>
            <person name="Gout L."/>
            <person name="Hahn M."/>
            <person name="Kohn L."/>
            <person name="Lapalu N."/>
            <person name="Plummer K.M."/>
            <person name="Pradier J.M."/>
            <person name="Quevillon E."/>
            <person name="Sharon A."/>
            <person name="Simon A."/>
            <person name="ten Have A."/>
            <person name="Tudzynski B."/>
            <person name="Tudzynski P."/>
            <person name="Wincker P."/>
            <person name="Andrew M."/>
            <person name="Anthouard V."/>
            <person name="Beever R.E."/>
            <person name="Beffa R."/>
            <person name="Benoit I."/>
            <person name="Bouzid O."/>
            <person name="Brault B."/>
            <person name="Chen Z."/>
            <person name="Choquer M."/>
            <person name="Collemare J."/>
            <person name="Cotton P."/>
            <person name="Danchin E.G."/>
            <person name="Da Silva C."/>
            <person name="Gautier A."/>
            <person name="Giraud C."/>
            <person name="Giraud T."/>
            <person name="Gonzalez C."/>
            <person name="Grossetete S."/>
            <person name="Guldener U."/>
            <person name="Henrissat B."/>
            <person name="Howlett B.J."/>
            <person name="Kodira C."/>
            <person name="Kretschmer M."/>
            <person name="Lappartient A."/>
            <person name="Leroch M."/>
            <person name="Levis C."/>
            <person name="Mauceli E."/>
            <person name="Neuveglise C."/>
            <person name="Oeser B."/>
            <person name="Pearson M."/>
            <person name="Poulain J."/>
            <person name="Poussereau N."/>
            <person name="Quesneville H."/>
            <person name="Rascle C."/>
            <person name="Schumacher J."/>
            <person name="Segurens B."/>
            <person name="Sexton A."/>
            <person name="Silva E."/>
            <person name="Sirven C."/>
            <person name="Soanes D.M."/>
            <person name="Talbot N.J."/>
            <person name="Templeton M."/>
            <person name="Yandava C."/>
            <person name="Yarden O."/>
            <person name="Zeng Q."/>
            <person name="Rollins J.A."/>
            <person name="Lebrun M.H."/>
            <person name="Dickman M."/>
        </authorList>
    </citation>
    <scope>NUCLEOTIDE SEQUENCE [LARGE SCALE GENOMIC DNA]</scope>
    <source>
        <strain evidence="2">T4</strain>
    </source>
</reference>
<evidence type="ECO:0000313" key="1">
    <source>
        <dbReference type="EMBL" id="CCD54281.1"/>
    </source>
</evidence>
<protein>
    <submittedName>
        <fullName evidence="1">Uncharacterized protein</fullName>
    </submittedName>
</protein>
<dbReference type="HOGENOM" id="CLU_2413027_0_0_1"/>
<dbReference type="EMBL" id="FQ790350">
    <property type="protein sequence ID" value="CCD54281.1"/>
    <property type="molecule type" value="Genomic_DNA"/>
</dbReference>
<gene>
    <name evidence="1" type="ORF">BofuT4_uP129810.1</name>
</gene>
<name>G2YRN3_BOTF4</name>
<proteinExistence type="predicted"/>
<evidence type="ECO:0000313" key="2">
    <source>
        <dbReference type="Proteomes" id="UP000008177"/>
    </source>
</evidence>